<dbReference type="EMBL" id="BANB01000074">
    <property type="protein sequence ID" value="GAN76200.1"/>
    <property type="molecule type" value="Genomic_DNA"/>
</dbReference>
<dbReference type="InterPro" id="IPR042099">
    <property type="entry name" value="ANL_N_sf"/>
</dbReference>
<dbReference type="InterPro" id="IPR020845">
    <property type="entry name" value="AMP-binding_CS"/>
</dbReference>
<organism evidence="3 4">
    <name type="scientific">Acidisphaera rubrifaciens HS-AP3</name>
    <dbReference type="NCBI Taxonomy" id="1231350"/>
    <lineage>
        <taxon>Bacteria</taxon>
        <taxon>Pseudomonadati</taxon>
        <taxon>Pseudomonadota</taxon>
        <taxon>Alphaproteobacteria</taxon>
        <taxon>Acetobacterales</taxon>
        <taxon>Acetobacteraceae</taxon>
        <taxon>Acidisphaera</taxon>
    </lineage>
</organism>
<dbReference type="PROSITE" id="PS00455">
    <property type="entry name" value="AMP_BINDING"/>
    <property type="match status" value="1"/>
</dbReference>
<protein>
    <submittedName>
        <fullName evidence="3">AMP-binding protein</fullName>
    </submittedName>
</protein>
<gene>
    <name evidence="3" type="ORF">Asru_0074_02</name>
</gene>
<feature type="domain" description="AMP-binding enzyme C-terminal" evidence="2">
    <location>
        <begin position="485"/>
        <end position="560"/>
    </location>
</feature>
<reference evidence="3 4" key="1">
    <citation type="submission" date="2012-11" db="EMBL/GenBank/DDBJ databases">
        <title>Whole genome sequence of Acidisphaera rubrifaciens HS-AP3.</title>
        <authorList>
            <person name="Azuma Y."/>
            <person name="Higashiura N."/>
            <person name="Hirakawa H."/>
            <person name="Matsushita K."/>
        </authorList>
    </citation>
    <scope>NUCLEOTIDE SEQUENCE [LARGE SCALE GENOMIC DNA]</scope>
    <source>
        <strain evidence="3 4">HS-AP3</strain>
    </source>
</reference>
<dbReference type="GO" id="GO:0016878">
    <property type="term" value="F:acid-thiol ligase activity"/>
    <property type="evidence" value="ECO:0007669"/>
    <property type="project" value="UniProtKB-ARBA"/>
</dbReference>
<evidence type="ECO:0000259" key="2">
    <source>
        <dbReference type="Pfam" id="PF13193"/>
    </source>
</evidence>
<comment type="caution">
    <text evidence="3">The sequence shown here is derived from an EMBL/GenBank/DDBJ whole genome shotgun (WGS) entry which is preliminary data.</text>
</comment>
<feature type="domain" description="AMP-dependent synthetase/ligase" evidence="1">
    <location>
        <begin position="41"/>
        <end position="419"/>
    </location>
</feature>
<evidence type="ECO:0000313" key="3">
    <source>
        <dbReference type="EMBL" id="GAN76200.1"/>
    </source>
</evidence>
<dbReference type="Gene3D" id="3.40.50.12780">
    <property type="entry name" value="N-terminal domain of ligase-like"/>
    <property type="match status" value="1"/>
</dbReference>
<evidence type="ECO:0000259" key="1">
    <source>
        <dbReference type="Pfam" id="PF00501"/>
    </source>
</evidence>
<dbReference type="Pfam" id="PF00501">
    <property type="entry name" value="AMP-binding"/>
    <property type="match status" value="1"/>
</dbReference>
<dbReference type="AlphaFoldDB" id="A0A0D6P367"/>
<dbReference type="SUPFAM" id="SSF56801">
    <property type="entry name" value="Acetyl-CoA synthetase-like"/>
    <property type="match status" value="1"/>
</dbReference>
<proteinExistence type="predicted"/>
<dbReference type="InterPro" id="IPR045851">
    <property type="entry name" value="AMP-bd_C_sf"/>
</dbReference>
<name>A0A0D6P367_9PROT</name>
<dbReference type="Gene3D" id="3.30.300.30">
    <property type="match status" value="1"/>
</dbReference>
<dbReference type="OrthoDB" id="9803968at2"/>
<accession>A0A0D6P367</accession>
<dbReference type="RefSeq" id="WP_048860000.1">
    <property type="nucleotide sequence ID" value="NZ_BANB01000074.1"/>
</dbReference>
<dbReference type="Proteomes" id="UP000032680">
    <property type="component" value="Unassembled WGS sequence"/>
</dbReference>
<dbReference type="PANTHER" id="PTHR43767">
    <property type="entry name" value="LONG-CHAIN-FATTY-ACID--COA LIGASE"/>
    <property type="match status" value="1"/>
</dbReference>
<dbReference type="InterPro" id="IPR025110">
    <property type="entry name" value="AMP-bd_C"/>
</dbReference>
<keyword evidence="4" id="KW-1185">Reference proteome</keyword>
<dbReference type="Pfam" id="PF13193">
    <property type="entry name" value="AMP-binding_C"/>
    <property type="match status" value="1"/>
</dbReference>
<dbReference type="PANTHER" id="PTHR43767:SF1">
    <property type="entry name" value="NONRIBOSOMAL PEPTIDE SYNTHASE PES1 (EUROFUNG)-RELATED"/>
    <property type="match status" value="1"/>
</dbReference>
<sequence length="641" mass="67685">MIRRRDIRLRDLADIAAVEAVPFETHEPESTVPALIARIARHVPARAALRFLEHGAADAPVRDLSFAALDRHRIQAANVLHGAGLRPDGAAALLLPILPETFELMFGAHSAGIACPINFLLEPGHIITLLRQARARVLCAPDPDVFPGVWEKVAAVRAALPDIAVLRVGGPPLRGDIDAPHYETLRDRAPDALVFDRAIAPEEVAALMHTGGTTSAPKLARHTHRGLVATAWTNAEALHLSDADTLFAGLPPFHVGGAYCGGLAPLSRGATLVMLTAAGMRNPDVVRNYWRLVARFRPTVLPMVPTSWAATMQVPCDPADHAGVRAGNVGGAPMPVAVAEGAQARLGVPVIEGWGMTELHGFGTMNPIDGDVRLGSVGLRLPYVELIVAEVAEGRIARVLPPGTIGHVLVRGRQVFAGYVDPAHDRGTWVEDADGIAPRAPWSAGGRWLDTGDLGRLDADGYVWLTGRAKDLIIRGAHNIDPQLIEEALHRHPAVQAAAAVGRPDRHAGEMPVAYVQLRPGMATEGEALRAYLRETLEERAAVPAAVTVVEQMPLTGVGKIFKPALRALAAREALTAATREALGPGAVVEVDVGPHPAHGTLATVRLPPGTDVGARAAVEAALAGFTLRSVVLSSDDLSGG</sequence>
<dbReference type="InterPro" id="IPR050237">
    <property type="entry name" value="ATP-dep_AMP-bd_enzyme"/>
</dbReference>
<dbReference type="InterPro" id="IPR000873">
    <property type="entry name" value="AMP-dep_synth/lig_dom"/>
</dbReference>
<evidence type="ECO:0000313" key="4">
    <source>
        <dbReference type="Proteomes" id="UP000032680"/>
    </source>
</evidence>